<protein>
    <submittedName>
        <fullName evidence="2">Uncharacterized protein</fullName>
    </submittedName>
</protein>
<sequence length="77" mass="7897">MPARFPTGSSRFSDGRDSIAVASRPSETAPDRKGGRNGAAHGPHCPHGARTAADGTAADGTAAVCRRNITKCSTIVY</sequence>
<name>Q30W84_OLEA2</name>
<keyword evidence="3" id="KW-1185">Reference proteome</keyword>
<dbReference type="AlphaFoldDB" id="Q30W84"/>
<accession>Q30W84</accession>
<dbReference type="STRING" id="207559.Dde_3268"/>
<dbReference type="EMBL" id="CP000112">
    <property type="protein sequence ID" value="ABB40062.1"/>
    <property type="molecule type" value="Genomic_DNA"/>
</dbReference>
<proteinExistence type="predicted"/>
<dbReference type="KEGG" id="dde:Dde_3268"/>
<feature type="compositionally biased region" description="Low complexity" evidence="1">
    <location>
        <begin position="48"/>
        <end position="58"/>
    </location>
</feature>
<gene>
    <name evidence="2" type="ordered locus">Dde_3268</name>
</gene>
<evidence type="ECO:0000313" key="3">
    <source>
        <dbReference type="Proteomes" id="UP000002710"/>
    </source>
</evidence>
<organism evidence="2 3">
    <name type="scientific">Oleidesulfovibrio alaskensis (strain ATCC BAA-1058 / DSM 17464 / G20)</name>
    <name type="common">Desulfovibrio alaskensis</name>
    <dbReference type="NCBI Taxonomy" id="207559"/>
    <lineage>
        <taxon>Bacteria</taxon>
        <taxon>Pseudomonadati</taxon>
        <taxon>Thermodesulfobacteriota</taxon>
        <taxon>Desulfovibrionia</taxon>
        <taxon>Desulfovibrionales</taxon>
        <taxon>Desulfovibrionaceae</taxon>
        <taxon>Oleidesulfovibrio</taxon>
    </lineage>
</organism>
<feature type="region of interest" description="Disordered" evidence="1">
    <location>
        <begin position="1"/>
        <end position="58"/>
    </location>
</feature>
<reference evidence="2 3" key="1">
    <citation type="journal article" date="2011" name="J. Bacteriol.">
        <title>Complete genome sequence and updated annotation of Desulfovibrio alaskensis G20.</title>
        <authorList>
            <person name="Hauser L.J."/>
            <person name="Land M.L."/>
            <person name="Brown S.D."/>
            <person name="Larimer F."/>
            <person name="Keller K.L."/>
            <person name="Rapp-Giles B.J."/>
            <person name="Price M.N."/>
            <person name="Lin M."/>
            <person name="Bruce D.C."/>
            <person name="Detter J.C."/>
            <person name="Tapia R."/>
            <person name="Han C.S."/>
            <person name="Goodwin L.A."/>
            <person name="Cheng J.F."/>
            <person name="Pitluck S."/>
            <person name="Copeland A."/>
            <person name="Lucas S."/>
            <person name="Nolan M."/>
            <person name="Lapidus A.L."/>
            <person name="Palumbo A.V."/>
            <person name="Wall J.D."/>
        </authorList>
    </citation>
    <scope>NUCLEOTIDE SEQUENCE [LARGE SCALE GENOMIC DNA]</scope>
    <source>
        <strain evidence="3">ATCC BAA 1058 / DSM 17464 / G20</strain>
    </source>
</reference>
<dbReference type="HOGENOM" id="CLU_2632297_0_0_7"/>
<dbReference type="Proteomes" id="UP000002710">
    <property type="component" value="Chromosome"/>
</dbReference>
<evidence type="ECO:0000313" key="2">
    <source>
        <dbReference type="EMBL" id="ABB40062.1"/>
    </source>
</evidence>
<evidence type="ECO:0000256" key="1">
    <source>
        <dbReference type="SAM" id="MobiDB-lite"/>
    </source>
</evidence>